<dbReference type="SUPFAM" id="SSF51735">
    <property type="entry name" value="NAD(P)-binding Rossmann-fold domains"/>
    <property type="match status" value="1"/>
</dbReference>
<evidence type="ECO:0008006" key="2">
    <source>
        <dbReference type="Google" id="ProtNLM"/>
    </source>
</evidence>
<organism evidence="1">
    <name type="scientific">Chitinibacter mangrovi</name>
    <dbReference type="NCBI Taxonomy" id="3153927"/>
    <lineage>
        <taxon>Bacteria</taxon>
        <taxon>Pseudomonadati</taxon>
        <taxon>Pseudomonadota</taxon>
        <taxon>Betaproteobacteria</taxon>
        <taxon>Neisseriales</taxon>
        <taxon>Chitinibacteraceae</taxon>
        <taxon>Chitinibacter</taxon>
    </lineage>
</organism>
<name>A0AAU7F995_9NEIS</name>
<evidence type="ECO:0000313" key="1">
    <source>
        <dbReference type="EMBL" id="XBM01265.1"/>
    </source>
</evidence>
<dbReference type="InterPro" id="IPR036291">
    <property type="entry name" value="NAD(P)-bd_dom_sf"/>
</dbReference>
<protein>
    <recommendedName>
        <fullName evidence="2">Quinate/shikimate 5-dehydrogenase/glutamyl-tRNA reductase domain-containing protein</fullName>
    </recommendedName>
</protein>
<reference evidence="1" key="1">
    <citation type="submission" date="2024-05" db="EMBL/GenBank/DDBJ databases">
        <authorList>
            <person name="Yang L."/>
            <person name="Pan L."/>
        </authorList>
    </citation>
    <scope>NUCLEOTIDE SEQUENCE</scope>
    <source>
        <strain evidence="1">FCG-7</strain>
    </source>
</reference>
<dbReference type="Gene3D" id="3.40.50.720">
    <property type="entry name" value="NAD(P)-binding Rossmann-like Domain"/>
    <property type="match status" value="1"/>
</dbReference>
<proteinExistence type="predicted"/>
<dbReference type="AlphaFoldDB" id="A0AAU7F995"/>
<dbReference type="RefSeq" id="WP_348945569.1">
    <property type="nucleotide sequence ID" value="NZ_CP157355.1"/>
</dbReference>
<dbReference type="EMBL" id="CP157355">
    <property type="protein sequence ID" value="XBM01265.1"/>
    <property type="molecule type" value="Genomic_DNA"/>
</dbReference>
<sequence>MMGELWRWLVALCDVRGWWRLLTGQAAVDVVFISNLRDEAERQRFFGRWRPRSGHANGPRVYLNGVAGRIRGIDVTTEEMLSKEGRKRAQQLFIAACEWAEQRGAKVILLAASTKRLFGRDGRALKARFPNLLFTIGDNGTATMLWSDIRRALREARLLHRARVLVIGPYGILGEAATRQLLEAGYEVLGYGGNAGALAEIGERYGIAVSTDLAALGKVDAVIACTHSSTAKLDPAAIEVLRHPGRRLLVVDVAEPANLDIDAYERCRDAVVRQDAGNAFSERLHYVLGPLSWSMLMLSKGVVFGCFAEAMALYYAIHQRGEVHLGQVDWFVVDEVNMQRVAHALEHARVEVPSPRCFGAAVPSFQLGEA</sequence>
<dbReference type="KEGG" id="cmav:ABHF33_02955"/>
<accession>A0AAU7F995</accession>
<gene>
    <name evidence="1" type="ORF">ABHF33_02955</name>
</gene>